<dbReference type="AlphaFoldDB" id="W9H2E3"/>
<feature type="site" description="Transition state stabilizer" evidence="10">
    <location>
        <position position="131"/>
    </location>
</feature>
<name>W9H2E3_9PROT</name>
<dbReference type="PANTHER" id="PTHR42755">
    <property type="entry name" value="3-DEOXY-MANNO-OCTULOSONATE CYTIDYLYLTRANSFERASE"/>
    <property type="match status" value="1"/>
</dbReference>
<comment type="subcellular location">
    <subcellularLocation>
        <location evidence="11">Cell membrane</location>
    </subcellularLocation>
</comment>
<dbReference type="PANTHER" id="PTHR42755:SF1">
    <property type="entry name" value="3-DEOXY-D-MANNO-OCTULOSONIC ACID TRANSFERASE, MITOCHONDRIAL-RELATED"/>
    <property type="match status" value="1"/>
</dbReference>
<feature type="domain" description="3-deoxy-D-manno-octulosonic-acid transferase N-terminal" evidence="12">
    <location>
        <begin position="36"/>
        <end position="209"/>
    </location>
</feature>
<evidence type="ECO:0000256" key="1">
    <source>
        <dbReference type="ARBA" id="ARBA00003394"/>
    </source>
</evidence>
<keyword evidence="6 11" id="KW-0808">Transferase</keyword>
<dbReference type="GO" id="GO:0005886">
    <property type="term" value="C:plasma membrane"/>
    <property type="evidence" value="ECO:0007669"/>
    <property type="project" value="UniProtKB-SubCell"/>
</dbReference>
<dbReference type="GO" id="GO:0009244">
    <property type="term" value="P:lipopolysaccharide core region biosynthetic process"/>
    <property type="evidence" value="ECO:0007669"/>
    <property type="project" value="UniProtKB-UniRule"/>
</dbReference>
<comment type="caution">
    <text evidence="13">The sequence shown here is derived from an EMBL/GenBank/DDBJ whole genome shotgun (WGS) entry which is preliminary data.</text>
</comment>
<feature type="active site" description="Proton acceptor" evidence="9">
    <location>
        <position position="61"/>
    </location>
</feature>
<dbReference type="Proteomes" id="UP000019486">
    <property type="component" value="Unassembled WGS sequence"/>
</dbReference>
<keyword evidence="11" id="KW-0448">Lipopolysaccharide biosynthesis</keyword>
<keyword evidence="11" id="KW-1003">Cell membrane</keyword>
<dbReference type="InterPro" id="IPR039901">
    <property type="entry name" value="Kdotransferase"/>
</dbReference>
<dbReference type="OrthoDB" id="9789797at2"/>
<dbReference type="Gene3D" id="3.40.50.2000">
    <property type="entry name" value="Glycogen Phosphorylase B"/>
    <property type="match status" value="1"/>
</dbReference>
<dbReference type="GO" id="GO:0043842">
    <property type="term" value="F:Kdo transferase activity"/>
    <property type="evidence" value="ECO:0007669"/>
    <property type="project" value="UniProtKB-EC"/>
</dbReference>
<dbReference type="SUPFAM" id="SSF53756">
    <property type="entry name" value="UDP-Glycosyltransferase/glycogen phosphorylase"/>
    <property type="match status" value="1"/>
</dbReference>
<dbReference type="Pfam" id="PF04413">
    <property type="entry name" value="Glycos_transf_N"/>
    <property type="match status" value="1"/>
</dbReference>
<keyword evidence="14" id="KW-1185">Reference proteome</keyword>
<comment type="pathway">
    <text evidence="2 11">Bacterial outer membrane biogenesis; LPS core biosynthesis.</text>
</comment>
<dbReference type="Gene3D" id="3.40.50.11720">
    <property type="entry name" value="3-Deoxy-D-manno-octulosonic-acid transferase, N-terminal domain"/>
    <property type="match status" value="1"/>
</dbReference>
<dbReference type="EC" id="2.4.99.12" evidence="4 11"/>
<proteinExistence type="inferred from homology"/>
<evidence type="ECO:0000256" key="8">
    <source>
        <dbReference type="ARBA" id="ARBA00049183"/>
    </source>
</evidence>
<evidence type="ECO:0000256" key="5">
    <source>
        <dbReference type="ARBA" id="ARBA00019077"/>
    </source>
</evidence>
<evidence type="ECO:0000256" key="10">
    <source>
        <dbReference type="PIRSR" id="PIRSR639901-2"/>
    </source>
</evidence>
<dbReference type="InterPro" id="IPR007507">
    <property type="entry name" value="Glycos_transf_N"/>
</dbReference>
<dbReference type="RefSeq" id="WP_037452320.1">
    <property type="nucleotide sequence ID" value="NZ_AVFL01000008.1"/>
</dbReference>
<organism evidence="13 14">
    <name type="scientific">Skermanella stibiiresistens SB22</name>
    <dbReference type="NCBI Taxonomy" id="1385369"/>
    <lineage>
        <taxon>Bacteria</taxon>
        <taxon>Pseudomonadati</taxon>
        <taxon>Pseudomonadota</taxon>
        <taxon>Alphaproteobacteria</taxon>
        <taxon>Rhodospirillales</taxon>
        <taxon>Azospirillaceae</taxon>
        <taxon>Skermanella</taxon>
    </lineage>
</organism>
<protein>
    <recommendedName>
        <fullName evidence="5 11">3-deoxy-D-manno-octulosonic acid transferase</fullName>
        <shortName evidence="11">Kdo transferase</shortName>
        <ecNumber evidence="4 11">2.4.99.12</ecNumber>
    </recommendedName>
    <alternativeName>
        <fullName evidence="7 11">Lipid IV(A) 3-deoxy-D-manno-octulosonic acid transferase</fullName>
    </alternativeName>
</protein>
<evidence type="ECO:0000256" key="9">
    <source>
        <dbReference type="PIRSR" id="PIRSR639901-1"/>
    </source>
</evidence>
<comment type="similarity">
    <text evidence="3">Belongs to the glycosyltransferase group 1 family. Glycosyltransferase 30 subfamily.</text>
</comment>
<evidence type="ECO:0000313" key="13">
    <source>
        <dbReference type="EMBL" id="EWY40355.1"/>
    </source>
</evidence>
<gene>
    <name evidence="13" type="ORF">N825_37240</name>
</gene>
<evidence type="ECO:0000259" key="12">
    <source>
        <dbReference type="Pfam" id="PF04413"/>
    </source>
</evidence>
<evidence type="ECO:0000313" key="14">
    <source>
        <dbReference type="Proteomes" id="UP000019486"/>
    </source>
</evidence>
<dbReference type="UniPathway" id="UPA00958"/>
<evidence type="ECO:0000256" key="2">
    <source>
        <dbReference type="ARBA" id="ARBA00004713"/>
    </source>
</evidence>
<dbReference type="STRING" id="1385369.N825_37240"/>
<evidence type="ECO:0000256" key="4">
    <source>
        <dbReference type="ARBA" id="ARBA00012621"/>
    </source>
</evidence>
<feature type="site" description="Transition state stabilizer" evidence="10">
    <location>
        <position position="207"/>
    </location>
</feature>
<comment type="function">
    <text evidence="1 11">Involved in lipopolysaccharide (LPS) biosynthesis. Catalyzes the transfer of 3-deoxy-D-manno-octulosonate (Kdo) residue(s) from CMP-Kdo to lipid IV(A), the tetraacyldisaccharide-1,4'-bisphosphate precursor of lipid A.</text>
</comment>
<dbReference type="PATRIC" id="fig|1385369.3.peg.2752"/>
<evidence type="ECO:0000256" key="11">
    <source>
        <dbReference type="RuleBase" id="RU365103"/>
    </source>
</evidence>
<evidence type="ECO:0000256" key="7">
    <source>
        <dbReference type="ARBA" id="ARBA00031445"/>
    </source>
</evidence>
<dbReference type="InterPro" id="IPR038107">
    <property type="entry name" value="Glycos_transf_N_sf"/>
</dbReference>
<evidence type="ECO:0000256" key="3">
    <source>
        <dbReference type="ARBA" id="ARBA00006380"/>
    </source>
</evidence>
<reference evidence="13 14" key="1">
    <citation type="submission" date="2013-08" db="EMBL/GenBank/DDBJ databases">
        <title>The genome sequence of Skermanella stibiiresistens.</title>
        <authorList>
            <person name="Zhu W."/>
            <person name="Wang G."/>
        </authorList>
    </citation>
    <scope>NUCLEOTIDE SEQUENCE [LARGE SCALE GENOMIC DNA]</scope>
    <source>
        <strain evidence="13 14">SB22</strain>
    </source>
</reference>
<dbReference type="EMBL" id="AVFL01000008">
    <property type="protein sequence ID" value="EWY40355.1"/>
    <property type="molecule type" value="Genomic_DNA"/>
</dbReference>
<evidence type="ECO:0000256" key="6">
    <source>
        <dbReference type="ARBA" id="ARBA00022679"/>
    </source>
</evidence>
<accession>W9H2E3</accession>
<sequence>MLQTIYRGLTEIGGPAIRLYLARRRSAGKEDPVRGAERLGIASVERPAGRLAWFHAASVGESMSVLVLINRLLDTHPNLTVLITTGTVTSAELMARRLPERAIHQYVPVDRMRYVRAFLDHWRPDLALWIESEIWPNMLSEIGRRGIPAALVNARMSAGSFRNWLRVPGFIRPLLSTFSLCLAQTEVEVDRLRRLGARDVRCVGNLKFSAEPLPADPAELAVLRGAFGDRPLWLMASSHPGEEDIAADVHAALRDRLPGLLTVIVPRHPQRGGEVSDMLARRGLPVARRSTGTLPGPGHEVYLADTVGELGLFFRLAEVVCVGGSLVPIGGHNPVEPAQLGCAVIHGPHMTNFSEVSAQLEAAGAAITVRDGAELVREVGGLLSDEPARTRLAEAASAVAERNRRVVDAVVEALAPALTAAGIQPCP</sequence>
<dbReference type="GO" id="GO:0009245">
    <property type="term" value="P:lipid A biosynthetic process"/>
    <property type="evidence" value="ECO:0007669"/>
    <property type="project" value="TreeGrafter"/>
</dbReference>
<keyword evidence="11" id="KW-0472">Membrane</keyword>
<dbReference type="FunFam" id="3.40.50.2000:FF:000032">
    <property type="entry name" value="3-deoxy-D-manno-octulosonic acid transferase"/>
    <property type="match status" value="1"/>
</dbReference>
<comment type="catalytic activity">
    <reaction evidence="8 11">
        <text>lipid IVA (E. coli) + CMP-3-deoxy-beta-D-manno-octulosonate = alpha-Kdo-(2-&gt;6)-lipid IVA (E. coli) + CMP + H(+)</text>
        <dbReference type="Rhea" id="RHEA:28066"/>
        <dbReference type="ChEBI" id="CHEBI:15378"/>
        <dbReference type="ChEBI" id="CHEBI:58603"/>
        <dbReference type="ChEBI" id="CHEBI:60364"/>
        <dbReference type="ChEBI" id="CHEBI:60377"/>
        <dbReference type="ChEBI" id="CHEBI:85987"/>
        <dbReference type="EC" id="2.4.99.12"/>
    </reaction>
</comment>